<feature type="region of interest" description="Disordered" evidence="6">
    <location>
        <begin position="146"/>
        <end position="172"/>
    </location>
</feature>
<evidence type="ECO:0000256" key="3">
    <source>
        <dbReference type="ARBA" id="ARBA00023125"/>
    </source>
</evidence>
<dbReference type="SUPFAM" id="SSF52172">
    <property type="entry name" value="CheY-like"/>
    <property type="match status" value="1"/>
</dbReference>
<dbReference type="InterPro" id="IPR011006">
    <property type="entry name" value="CheY-like_superfamily"/>
</dbReference>
<evidence type="ECO:0000256" key="1">
    <source>
        <dbReference type="ARBA" id="ARBA00022553"/>
    </source>
</evidence>
<dbReference type="InterPro" id="IPR039420">
    <property type="entry name" value="WalR-like"/>
</dbReference>
<feature type="modified residue" description="4-aspartylphosphate" evidence="5">
    <location>
        <position position="59"/>
    </location>
</feature>
<evidence type="ECO:0000256" key="4">
    <source>
        <dbReference type="ARBA" id="ARBA00023163"/>
    </source>
</evidence>
<feature type="domain" description="Response regulatory" evidence="8">
    <location>
        <begin position="8"/>
        <end position="124"/>
    </location>
</feature>
<sequence length="234" mass="25196">MRAMNLITVALVEDDVRIRDRLVQVIQQAPTLKLLFAAGTAADVLAWLPDHAVDVLLVDLGLPDRSGLEVIREARRLQPACSSMVITMFGDEASMLAAFEAGARGYLLKDGTEADLAGHVQSLHAGGSPMTPIIARQLLARWQSVRPGPAPAEPSPRASARTAPSEVSKVEGLSPRESEVLDLVARGFIYQEIAERMGVSISTVQTHVRNIYGKLGVHNKAEAVFEARQCGLLS</sequence>
<evidence type="ECO:0000313" key="10">
    <source>
        <dbReference type="Proteomes" id="UP000672097"/>
    </source>
</evidence>
<dbReference type="SMART" id="SM00421">
    <property type="entry name" value="HTH_LUXR"/>
    <property type="match status" value="1"/>
</dbReference>
<dbReference type="Pfam" id="PF00196">
    <property type="entry name" value="GerE"/>
    <property type="match status" value="1"/>
</dbReference>
<evidence type="ECO:0000256" key="6">
    <source>
        <dbReference type="SAM" id="MobiDB-lite"/>
    </source>
</evidence>
<dbReference type="SUPFAM" id="SSF46894">
    <property type="entry name" value="C-terminal effector domain of the bipartite response regulators"/>
    <property type="match status" value="1"/>
</dbReference>
<gene>
    <name evidence="9" type="ORF">KAK11_15275</name>
</gene>
<keyword evidence="4" id="KW-0804">Transcription</keyword>
<name>A0ABS5DZV4_9BURK</name>
<feature type="compositionally biased region" description="Low complexity" evidence="6">
    <location>
        <begin position="155"/>
        <end position="165"/>
    </location>
</feature>
<dbReference type="Proteomes" id="UP000672097">
    <property type="component" value="Unassembled WGS sequence"/>
</dbReference>
<dbReference type="CDD" id="cd06170">
    <property type="entry name" value="LuxR_C_like"/>
    <property type="match status" value="1"/>
</dbReference>
<dbReference type="PANTHER" id="PTHR43214">
    <property type="entry name" value="TWO-COMPONENT RESPONSE REGULATOR"/>
    <property type="match status" value="1"/>
</dbReference>
<proteinExistence type="predicted"/>
<dbReference type="InterPro" id="IPR058245">
    <property type="entry name" value="NreC/VraR/RcsB-like_REC"/>
</dbReference>
<evidence type="ECO:0000259" key="8">
    <source>
        <dbReference type="PROSITE" id="PS50110"/>
    </source>
</evidence>
<dbReference type="PRINTS" id="PR00038">
    <property type="entry name" value="HTHLUXR"/>
</dbReference>
<keyword evidence="1 5" id="KW-0597">Phosphoprotein</keyword>
<accession>A0ABS5DZV4</accession>
<dbReference type="PROSITE" id="PS00622">
    <property type="entry name" value="HTH_LUXR_1"/>
    <property type="match status" value="1"/>
</dbReference>
<dbReference type="InterPro" id="IPR016032">
    <property type="entry name" value="Sig_transdc_resp-reg_C-effctor"/>
</dbReference>
<dbReference type="PANTHER" id="PTHR43214:SF41">
    <property type="entry name" value="NITRATE_NITRITE RESPONSE REGULATOR PROTEIN NARP"/>
    <property type="match status" value="1"/>
</dbReference>
<dbReference type="InterPro" id="IPR001789">
    <property type="entry name" value="Sig_transdc_resp-reg_receiver"/>
</dbReference>
<evidence type="ECO:0000256" key="2">
    <source>
        <dbReference type="ARBA" id="ARBA00023015"/>
    </source>
</evidence>
<comment type="caution">
    <text evidence="9">The sequence shown here is derived from an EMBL/GenBank/DDBJ whole genome shotgun (WGS) entry which is preliminary data.</text>
</comment>
<dbReference type="Pfam" id="PF00072">
    <property type="entry name" value="Response_reg"/>
    <property type="match status" value="1"/>
</dbReference>
<organism evidence="9 10">
    <name type="scientific">Ideonella paludis</name>
    <dbReference type="NCBI Taxonomy" id="1233411"/>
    <lineage>
        <taxon>Bacteria</taxon>
        <taxon>Pseudomonadati</taxon>
        <taxon>Pseudomonadota</taxon>
        <taxon>Betaproteobacteria</taxon>
        <taxon>Burkholderiales</taxon>
        <taxon>Sphaerotilaceae</taxon>
        <taxon>Ideonella</taxon>
    </lineage>
</organism>
<evidence type="ECO:0000313" key="9">
    <source>
        <dbReference type="EMBL" id="MBQ0936693.1"/>
    </source>
</evidence>
<dbReference type="Gene3D" id="3.40.50.2300">
    <property type="match status" value="1"/>
</dbReference>
<dbReference type="CDD" id="cd17535">
    <property type="entry name" value="REC_NarL-like"/>
    <property type="match status" value="1"/>
</dbReference>
<dbReference type="SMART" id="SM00448">
    <property type="entry name" value="REC"/>
    <property type="match status" value="1"/>
</dbReference>
<protein>
    <submittedName>
        <fullName evidence="9">Response regulator transcription factor</fullName>
    </submittedName>
</protein>
<reference evidence="9 10" key="1">
    <citation type="submission" date="2021-04" db="EMBL/GenBank/DDBJ databases">
        <title>The genome sequence of type strain Ideonella paludis KCTC 32238.</title>
        <authorList>
            <person name="Liu Y."/>
        </authorList>
    </citation>
    <scope>NUCLEOTIDE SEQUENCE [LARGE SCALE GENOMIC DNA]</scope>
    <source>
        <strain evidence="9 10">KCTC 32238</strain>
    </source>
</reference>
<dbReference type="PROSITE" id="PS50043">
    <property type="entry name" value="HTH_LUXR_2"/>
    <property type="match status" value="1"/>
</dbReference>
<keyword evidence="3" id="KW-0238">DNA-binding</keyword>
<dbReference type="EMBL" id="JAGQDG010000005">
    <property type="protein sequence ID" value="MBQ0936693.1"/>
    <property type="molecule type" value="Genomic_DNA"/>
</dbReference>
<keyword evidence="2" id="KW-0805">Transcription regulation</keyword>
<evidence type="ECO:0000256" key="5">
    <source>
        <dbReference type="PROSITE-ProRule" id="PRU00169"/>
    </source>
</evidence>
<evidence type="ECO:0000259" key="7">
    <source>
        <dbReference type="PROSITE" id="PS50043"/>
    </source>
</evidence>
<dbReference type="InterPro" id="IPR000792">
    <property type="entry name" value="Tscrpt_reg_LuxR_C"/>
</dbReference>
<feature type="domain" description="HTH luxR-type" evidence="7">
    <location>
        <begin position="166"/>
        <end position="231"/>
    </location>
</feature>
<dbReference type="PROSITE" id="PS50110">
    <property type="entry name" value="RESPONSE_REGULATORY"/>
    <property type="match status" value="1"/>
</dbReference>
<keyword evidence="10" id="KW-1185">Reference proteome</keyword>